<name>A0A9D1ID09_9FIRM</name>
<sequence length="70" mass="7682">MVPLGMSHVGETGIIRKITGRDDVRQHLAELGFVVGEEVTVINEMGGNMILSIKDSRIALDKTMAMRIMV</sequence>
<accession>A0A9D1ID09</accession>
<dbReference type="InterPro" id="IPR053184">
    <property type="entry name" value="FeoA-like"/>
</dbReference>
<comment type="caution">
    <text evidence="3">The sequence shown here is derived from an EMBL/GenBank/DDBJ whole genome shotgun (WGS) entry which is preliminary data.</text>
</comment>
<evidence type="ECO:0000256" key="1">
    <source>
        <dbReference type="ARBA" id="ARBA00023004"/>
    </source>
</evidence>
<dbReference type="GO" id="GO:0046914">
    <property type="term" value="F:transition metal ion binding"/>
    <property type="evidence" value="ECO:0007669"/>
    <property type="project" value="InterPro"/>
</dbReference>
<feature type="domain" description="Ferrous iron transporter FeoA-like" evidence="2">
    <location>
        <begin position="2"/>
        <end position="70"/>
    </location>
</feature>
<dbReference type="PANTHER" id="PTHR43151:SF1">
    <property type="entry name" value="SSR2333 PROTEIN"/>
    <property type="match status" value="1"/>
</dbReference>
<gene>
    <name evidence="3" type="ORF">IAB02_09040</name>
</gene>
<dbReference type="InterPro" id="IPR038157">
    <property type="entry name" value="FeoA_core_dom"/>
</dbReference>
<keyword evidence="1" id="KW-0408">Iron</keyword>
<dbReference type="Pfam" id="PF04023">
    <property type="entry name" value="FeoA"/>
    <property type="match status" value="1"/>
</dbReference>
<protein>
    <submittedName>
        <fullName evidence="3">Ferrous iron transport protein A</fullName>
    </submittedName>
</protein>
<dbReference type="PANTHER" id="PTHR43151">
    <property type="entry name" value="FEOA FAMILY PROTEIN"/>
    <property type="match status" value="1"/>
</dbReference>
<dbReference type="SMART" id="SM00899">
    <property type="entry name" value="FeoA"/>
    <property type="match status" value="1"/>
</dbReference>
<dbReference type="SUPFAM" id="SSF50037">
    <property type="entry name" value="C-terminal domain of transcriptional repressors"/>
    <property type="match status" value="1"/>
</dbReference>
<dbReference type="InterPro" id="IPR007167">
    <property type="entry name" value="Fe-transptr_FeoA-like"/>
</dbReference>
<dbReference type="Proteomes" id="UP000824072">
    <property type="component" value="Unassembled WGS sequence"/>
</dbReference>
<dbReference type="AlphaFoldDB" id="A0A9D1ID09"/>
<dbReference type="EMBL" id="DVMU01000198">
    <property type="protein sequence ID" value="HIU34695.1"/>
    <property type="molecule type" value="Genomic_DNA"/>
</dbReference>
<reference evidence="3" key="2">
    <citation type="journal article" date="2021" name="PeerJ">
        <title>Extensive microbial diversity within the chicken gut microbiome revealed by metagenomics and culture.</title>
        <authorList>
            <person name="Gilroy R."/>
            <person name="Ravi A."/>
            <person name="Getino M."/>
            <person name="Pursley I."/>
            <person name="Horton D.L."/>
            <person name="Alikhan N.F."/>
            <person name="Baker D."/>
            <person name="Gharbi K."/>
            <person name="Hall N."/>
            <person name="Watson M."/>
            <person name="Adriaenssens E.M."/>
            <person name="Foster-Nyarko E."/>
            <person name="Jarju S."/>
            <person name="Secka A."/>
            <person name="Antonio M."/>
            <person name="Oren A."/>
            <person name="Chaudhuri R.R."/>
            <person name="La Ragione R."/>
            <person name="Hildebrand F."/>
            <person name="Pallen M.J."/>
        </authorList>
    </citation>
    <scope>NUCLEOTIDE SEQUENCE</scope>
    <source>
        <strain evidence="3">ChiHcec3-11533</strain>
    </source>
</reference>
<evidence type="ECO:0000313" key="3">
    <source>
        <dbReference type="EMBL" id="HIU34695.1"/>
    </source>
</evidence>
<evidence type="ECO:0000313" key="4">
    <source>
        <dbReference type="Proteomes" id="UP000824072"/>
    </source>
</evidence>
<reference evidence="3" key="1">
    <citation type="submission" date="2020-10" db="EMBL/GenBank/DDBJ databases">
        <authorList>
            <person name="Gilroy R."/>
        </authorList>
    </citation>
    <scope>NUCLEOTIDE SEQUENCE</scope>
    <source>
        <strain evidence="3">ChiHcec3-11533</strain>
    </source>
</reference>
<dbReference type="Gene3D" id="2.30.30.90">
    <property type="match status" value="1"/>
</dbReference>
<dbReference type="InterPro" id="IPR008988">
    <property type="entry name" value="Transcriptional_repressor_C"/>
</dbReference>
<organism evidence="3 4">
    <name type="scientific">Candidatus Pullichristensenella excrementigallinarum</name>
    <dbReference type="NCBI Taxonomy" id="2840907"/>
    <lineage>
        <taxon>Bacteria</taxon>
        <taxon>Bacillati</taxon>
        <taxon>Bacillota</taxon>
        <taxon>Clostridia</taxon>
        <taxon>Candidatus Pullichristensenella</taxon>
    </lineage>
</organism>
<proteinExistence type="predicted"/>
<evidence type="ECO:0000259" key="2">
    <source>
        <dbReference type="SMART" id="SM00899"/>
    </source>
</evidence>